<accession>A0ACC3C208</accession>
<dbReference type="EMBL" id="CM020619">
    <property type="protein sequence ID" value="KAK1863996.1"/>
    <property type="molecule type" value="Genomic_DNA"/>
</dbReference>
<proteinExistence type="predicted"/>
<gene>
    <name evidence="1" type="ORF">I4F81_006548</name>
</gene>
<reference evidence="1" key="1">
    <citation type="submission" date="2019-11" db="EMBL/GenBank/DDBJ databases">
        <title>Nori genome reveals adaptations in red seaweeds to the harsh intertidal environment.</title>
        <authorList>
            <person name="Wang D."/>
            <person name="Mao Y."/>
        </authorList>
    </citation>
    <scope>NUCLEOTIDE SEQUENCE</scope>
    <source>
        <tissue evidence="1">Gametophyte</tissue>
    </source>
</reference>
<organism evidence="1 2">
    <name type="scientific">Pyropia yezoensis</name>
    <name type="common">Susabi-nori</name>
    <name type="synonym">Porphyra yezoensis</name>
    <dbReference type="NCBI Taxonomy" id="2788"/>
    <lineage>
        <taxon>Eukaryota</taxon>
        <taxon>Rhodophyta</taxon>
        <taxon>Bangiophyceae</taxon>
        <taxon>Bangiales</taxon>
        <taxon>Bangiaceae</taxon>
        <taxon>Pyropia</taxon>
    </lineage>
</organism>
<evidence type="ECO:0000313" key="1">
    <source>
        <dbReference type="EMBL" id="KAK1863996.1"/>
    </source>
</evidence>
<dbReference type="Proteomes" id="UP000798662">
    <property type="component" value="Chromosome 2"/>
</dbReference>
<sequence>MVISEIAAATMIAVCGLQRSYRIVLYAERGVRRRIGRESPIIAGYNSFPRFFIRRVFQAGLAIALRMEGRAKTAARRAATARNSLVDGRTAMKEAVRDRRRDLRGRVLLRAAAVAVRLSRRRAKVAAHLSSRTAAIRSRVADLRATAAARRRGRQRAAAASAAASLPRPGPPPPTSSAEGAVPSPPRAGGSTGPPQQVSSSSPPPQAGQAAAAAAAATAAAAAAARPRASQRAGGRRGVHSLAGDQVAVATAAAVTVSAAVPVTRAALPLPASGGWGRVGRPLVGQPPSLVGLSALLHPAPCGVLSRSGPGPSRLAQQPGVDT</sequence>
<evidence type="ECO:0000313" key="2">
    <source>
        <dbReference type="Proteomes" id="UP000798662"/>
    </source>
</evidence>
<keyword evidence="2" id="KW-1185">Reference proteome</keyword>
<name>A0ACC3C208_PYRYE</name>
<protein>
    <submittedName>
        <fullName evidence="1">Uncharacterized protein</fullName>
    </submittedName>
</protein>
<comment type="caution">
    <text evidence="1">The sequence shown here is derived from an EMBL/GenBank/DDBJ whole genome shotgun (WGS) entry which is preliminary data.</text>
</comment>